<dbReference type="Proteomes" id="UP000039865">
    <property type="component" value="Unassembled WGS sequence"/>
</dbReference>
<accession>A0A078BB34</accession>
<evidence type="ECO:0000256" key="1">
    <source>
        <dbReference type="SAM" id="MobiDB-lite"/>
    </source>
</evidence>
<evidence type="ECO:0000313" key="3">
    <source>
        <dbReference type="Proteomes" id="UP000039865"/>
    </source>
</evidence>
<name>A0A078BB34_STYLE</name>
<feature type="compositionally biased region" description="Polar residues" evidence="1">
    <location>
        <begin position="1"/>
        <end position="13"/>
    </location>
</feature>
<sequence>MGQSASKSVQSQYMRMGRQAEPGPECKKLNYLLADGTIFPGIEDKLEFLNQKYEADDEFKQFIDELNLECQFNQLSNLRRESKNLSEEKCEQIKIRLEELFEFKSQYPWEEEI</sequence>
<evidence type="ECO:0000313" key="2">
    <source>
        <dbReference type="EMBL" id="CDW90457.1"/>
    </source>
</evidence>
<dbReference type="EMBL" id="CCKQ01018490">
    <property type="protein sequence ID" value="CDW90457.1"/>
    <property type="molecule type" value="Genomic_DNA"/>
</dbReference>
<dbReference type="InParanoid" id="A0A078BB34"/>
<protein>
    <submittedName>
        <fullName evidence="2">Uncharacterized protein</fullName>
    </submittedName>
</protein>
<feature type="region of interest" description="Disordered" evidence="1">
    <location>
        <begin position="1"/>
        <end position="21"/>
    </location>
</feature>
<proteinExistence type="predicted"/>
<dbReference type="AlphaFoldDB" id="A0A078BB34"/>
<organism evidence="2 3">
    <name type="scientific">Stylonychia lemnae</name>
    <name type="common">Ciliate</name>
    <dbReference type="NCBI Taxonomy" id="5949"/>
    <lineage>
        <taxon>Eukaryota</taxon>
        <taxon>Sar</taxon>
        <taxon>Alveolata</taxon>
        <taxon>Ciliophora</taxon>
        <taxon>Intramacronucleata</taxon>
        <taxon>Spirotrichea</taxon>
        <taxon>Stichotrichia</taxon>
        <taxon>Sporadotrichida</taxon>
        <taxon>Oxytrichidae</taxon>
        <taxon>Stylonychinae</taxon>
        <taxon>Stylonychia</taxon>
    </lineage>
</organism>
<reference evidence="2 3" key="1">
    <citation type="submission" date="2014-06" db="EMBL/GenBank/DDBJ databases">
        <authorList>
            <person name="Swart Estienne"/>
        </authorList>
    </citation>
    <scope>NUCLEOTIDE SEQUENCE [LARGE SCALE GENOMIC DNA]</scope>
    <source>
        <strain evidence="2 3">130c</strain>
    </source>
</reference>
<keyword evidence="3" id="KW-1185">Reference proteome</keyword>
<gene>
    <name evidence="2" type="primary">Contig16702.g17798</name>
    <name evidence="2" type="ORF">STYLEM_19600</name>
</gene>